<feature type="region of interest" description="Disordered" evidence="1">
    <location>
        <begin position="632"/>
        <end position="651"/>
    </location>
</feature>
<proteinExistence type="predicted"/>
<organism evidence="4 5">
    <name type="scientific">Blastopirellula sediminis</name>
    <dbReference type="NCBI Taxonomy" id="2894196"/>
    <lineage>
        <taxon>Bacteria</taxon>
        <taxon>Pseudomonadati</taxon>
        <taxon>Planctomycetota</taxon>
        <taxon>Planctomycetia</taxon>
        <taxon>Pirellulales</taxon>
        <taxon>Pirellulaceae</taxon>
        <taxon>Blastopirellula</taxon>
    </lineage>
</organism>
<evidence type="ECO:0000259" key="3">
    <source>
        <dbReference type="PROSITE" id="PS50234"/>
    </source>
</evidence>
<name>A0A9X1SEW1_9BACT</name>
<reference evidence="4" key="1">
    <citation type="submission" date="2021-11" db="EMBL/GenBank/DDBJ databases">
        <title>Genome sequence.</title>
        <authorList>
            <person name="Sun Q."/>
        </authorList>
    </citation>
    <scope>NUCLEOTIDE SEQUENCE</scope>
    <source>
        <strain evidence="4">JC732</strain>
    </source>
</reference>
<keyword evidence="2" id="KW-1133">Transmembrane helix</keyword>
<dbReference type="SUPFAM" id="SSF53300">
    <property type="entry name" value="vWA-like"/>
    <property type="match status" value="1"/>
</dbReference>
<dbReference type="Proteomes" id="UP001139103">
    <property type="component" value="Unassembled WGS sequence"/>
</dbReference>
<feature type="region of interest" description="Disordered" evidence="1">
    <location>
        <begin position="1"/>
        <end position="28"/>
    </location>
</feature>
<evidence type="ECO:0000256" key="1">
    <source>
        <dbReference type="SAM" id="MobiDB-lite"/>
    </source>
</evidence>
<comment type="caution">
    <text evidence="4">The sequence shown here is derived from an EMBL/GenBank/DDBJ whole genome shotgun (WGS) entry which is preliminary data.</text>
</comment>
<feature type="compositionally biased region" description="Pro residues" evidence="1">
    <location>
        <begin position="641"/>
        <end position="651"/>
    </location>
</feature>
<dbReference type="InterPro" id="IPR036465">
    <property type="entry name" value="vWFA_dom_sf"/>
</dbReference>
<accession>A0A9X1SEW1</accession>
<evidence type="ECO:0000256" key="2">
    <source>
        <dbReference type="SAM" id="Phobius"/>
    </source>
</evidence>
<dbReference type="Gene3D" id="3.40.50.410">
    <property type="entry name" value="von Willebrand factor, type A domain"/>
    <property type="match status" value="1"/>
</dbReference>
<evidence type="ECO:0000313" key="5">
    <source>
        <dbReference type="Proteomes" id="UP001139103"/>
    </source>
</evidence>
<dbReference type="Pfam" id="PF00092">
    <property type="entry name" value="VWA"/>
    <property type="match status" value="1"/>
</dbReference>
<gene>
    <name evidence="4" type="ORF">LOC68_08055</name>
</gene>
<feature type="domain" description="VWFA" evidence="3">
    <location>
        <begin position="190"/>
        <end position="331"/>
    </location>
</feature>
<dbReference type="EMBL" id="JAJKFT010000004">
    <property type="protein sequence ID" value="MCC9628345.1"/>
    <property type="molecule type" value="Genomic_DNA"/>
</dbReference>
<dbReference type="InterPro" id="IPR002035">
    <property type="entry name" value="VWF_A"/>
</dbReference>
<feature type="transmembrane region" description="Helical" evidence="2">
    <location>
        <begin position="39"/>
        <end position="58"/>
    </location>
</feature>
<dbReference type="CDD" id="cd00198">
    <property type="entry name" value="vWFA"/>
    <property type="match status" value="1"/>
</dbReference>
<keyword evidence="2" id="KW-0472">Membrane</keyword>
<dbReference type="AlphaFoldDB" id="A0A9X1SEW1"/>
<sequence length="651" mass="72854">MSQATAPIQMPADAPAPEIPPLEDDHGATNDLFRGSSSFLASLIFHMVLVIFLALLTFDPPKDRAAHAVILDDVVEEPLERPLEDELDELEHLATEMSITKMPSAVSGLAGMAPASLSAPQLETKLLEDMIGPQISQVDLQLINKPNDSLMKELPVGTQGVANVVVGDYNEAMDRLTQELVWMLDKGEVVAVWLFDQSESMKDDQAKIRQRIKRVYDELGIVGVAKDEALTTGVASYGGGFELHTRTPTSNREDIDAAIAEVPVDPSGEEMTCQAIIEAVNRHRRYAQIAKRQMAIILVTDESGNSDNNQRFLEDAIQACRRADARVYVLGREAMFGYPEAKVRWEDPQNGNIHLLPIDRGPETALIEQLQTDGFGIRRDAMPSGYGPYEQVRLARETGGIFFMLPGEEKNINELNDHRYDVAAMEPYRPDLRPRRDQARDAMQDPLQGVISKVIYDLNPYEESVANVIEIRRFFSPNFDQLSTQVRMEQAKMLTYIDYLDKAIAATEKAQPLRDASPSVRQQANFDLLYAQLLAYRVRAYEYGAYLTEFVKNPPPVPNPPTPKHEFRGWALDTVNKLSAESITQGDIEHSRELLKEIIEEHPGTPWASRAKWELERGFGIALVPSFFDTTRFPQRRGNGPAPPPTPIPKL</sequence>
<keyword evidence="5" id="KW-1185">Reference proteome</keyword>
<protein>
    <submittedName>
        <fullName evidence="4">VWA domain-containing protein</fullName>
    </submittedName>
</protein>
<keyword evidence="2" id="KW-0812">Transmembrane</keyword>
<evidence type="ECO:0000313" key="4">
    <source>
        <dbReference type="EMBL" id="MCC9628345.1"/>
    </source>
</evidence>
<dbReference type="RefSeq" id="WP_230217532.1">
    <property type="nucleotide sequence ID" value="NZ_JAJKFT010000004.1"/>
</dbReference>
<dbReference type="PROSITE" id="PS50234">
    <property type="entry name" value="VWFA"/>
    <property type="match status" value="1"/>
</dbReference>